<protein>
    <submittedName>
        <fullName evidence="2">Uncharacterized protein</fullName>
    </submittedName>
</protein>
<evidence type="ECO:0000256" key="1">
    <source>
        <dbReference type="SAM" id="MobiDB-lite"/>
    </source>
</evidence>
<feature type="compositionally biased region" description="Low complexity" evidence="1">
    <location>
        <begin position="88"/>
        <end position="114"/>
    </location>
</feature>
<gene>
    <name evidence="2" type="ORF">BDN70DRAFT_359669</name>
</gene>
<feature type="region of interest" description="Disordered" evidence="1">
    <location>
        <begin position="72"/>
        <end position="115"/>
    </location>
</feature>
<reference evidence="2" key="1">
    <citation type="submission" date="2020-11" db="EMBL/GenBank/DDBJ databases">
        <authorList>
            <consortium name="DOE Joint Genome Institute"/>
            <person name="Ahrendt S."/>
            <person name="Riley R."/>
            <person name="Andreopoulos W."/>
            <person name="Labutti K."/>
            <person name="Pangilinan J."/>
            <person name="Ruiz-Duenas F.J."/>
            <person name="Barrasa J.M."/>
            <person name="Sanchez-Garcia M."/>
            <person name="Camarero S."/>
            <person name="Miyauchi S."/>
            <person name="Serrano A."/>
            <person name="Linde D."/>
            <person name="Babiker R."/>
            <person name="Drula E."/>
            <person name="Ayuso-Fernandez I."/>
            <person name="Pacheco R."/>
            <person name="Padilla G."/>
            <person name="Ferreira P."/>
            <person name="Barriuso J."/>
            <person name="Kellner H."/>
            <person name="Castanera R."/>
            <person name="Alfaro M."/>
            <person name="Ramirez L."/>
            <person name="Pisabarro A.G."/>
            <person name="Kuo A."/>
            <person name="Tritt A."/>
            <person name="Lipzen A."/>
            <person name="He G."/>
            <person name="Yan M."/>
            <person name="Ng V."/>
            <person name="Cullen D."/>
            <person name="Martin F."/>
            <person name="Rosso M.-N."/>
            <person name="Henrissat B."/>
            <person name="Hibbett D."/>
            <person name="Martinez A.T."/>
            <person name="Grigoriev I.V."/>
        </authorList>
    </citation>
    <scope>NUCLEOTIDE SEQUENCE</scope>
    <source>
        <strain evidence="2">CIRM-BRFM 674</strain>
    </source>
</reference>
<comment type="caution">
    <text evidence="2">The sequence shown here is derived from an EMBL/GenBank/DDBJ whole genome shotgun (WGS) entry which is preliminary data.</text>
</comment>
<feature type="region of interest" description="Disordered" evidence="1">
    <location>
        <begin position="1"/>
        <end position="22"/>
    </location>
</feature>
<dbReference type="AlphaFoldDB" id="A0A9P6CWL7"/>
<evidence type="ECO:0000313" key="3">
    <source>
        <dbReference type="Proteomes" id="UP000807469"/>
    </source>
</evidence>
<organism evidence="2 3">
    <name type="scientific">Pholiota conissans</name>
    <dbReference type="NCBI Taxonomy" id="109636"/>
    <lineage>
        <taxon>Eukaryota</taxon>
        <taxon>Fungi</taxon>
        <taxon>Dikarya</taxon>
        <taxon>Basidiomycota</taxon>
        <taxon>Agaricomycotina</taxon>
        <taxon>Agaricomycetes</taxon>
        <taxon>Agaricomycetidae</taxon>
        <taxon>Agaricales</taxon>
        <taxon>Agaricineae</taxon>
        <taxon>Strophariaceae</taxon>
        <taxon>Pholiota</taxon>
    </lineage>
</organism>
<proteinExistence type="predicted"/>
<sequence>MYNAPAPWAQESSSGAHANQNATPIQANQYQYYPPIFYGSTNSQSQWMSSWQQITYNAPNLYSLSGTVPYSTAGNTQPAQSESDQDRQSSSYYQQQQQPNSHSASSAPYFASASQQRPVIMDGEEPREMNLVNPRDPNPLGLMANGVSGQNGPPFPAAAGNMYTSQNASYHGWQQYPIYTYPPSLPMNAHIVLGTSPSQTAPTSQRAPVAEEKHGSLNLVDSQAQNSFTAVKNSVAAGTGSMRTTQANISSDGGRNSSYNDPPQPHNHSASISAAVGALPPASAPHQAAVPVAEKLPQDPNAVADSALREYVPSPLPEELAALVDSYLFGRPLTIILSGGVLEKHWSMKLPAEYGYAMLGFFKIIGVQETRVDVEGEADKSINRVQNTMSGRVRWKFHLQWAPGGEGLIFPQKSPSDLEYPWWNPPSPSQELQEKRNTELEAGEIPEEEPKKDFEADDPESTYLSTPRYRDARTRNHEYKFRNLPLGDLYDSVVPMHLLMPFGEDYMDLSFPRGWCCAECGRMNFQAALRHRKCPSSLCKDKKAPLAPYAQTLFLLRDPQERLPLSSPLNNFPEHLITTSVIQFPSGWQTFSYYLKKNPKIFMKHIFTSNVPSLQTDASDLLRDIQLNVPILRPLTESSQYFLWSAKCLKKITSPTDTKWTNIPETMNLAKELIVKGMRSFGGLKEDQVAVNHLSVVAWITVGSKKGIDLIRAKNKPVTFLALGCTVVLTVTPKSMGGLPTLDDKAQDATAESGQLPKTDIVDHDADTGGWIADNHEDGGGGAEESIEITKKGKTIAKSTKPSFVITLMHGDMMVFHGDEFEYSVKRDGTSLLLIASHDSLGHA</sequence>
<feature type="compositionally biased region" description="Polar residues" evidence="1">
    <location>
        <begin position="10"/>
        <end position="22"/>
    </location>
</feature>
<dbReference type="Proteomes" id="UP000807469">
    <property type="component" value="Unassembled WGS sequence"/>
</dbReference>
<keyword evidence="3" id="KW-1185">Reference proteome</keyword>
<dbReference type="EMBL" id="MU155158">
    <property type="protein sequence ID" value="KAF9483051.1"/>
    <property type="molecule type" value="Genomic_DNA"/>
</dbReference>
<feature type="region of interest" description="Disordered" evidence="1">
    <location>
        <begin position="239"/>
        <end position="270"/>
    </location>
</feature>
<evidence type="ECO:0000313" key="2">
    <source>
        <dbReference type="EMBL" id="KAF9483051.1"/>
    </source>
</evidence>
<feature type="region of interest" description="Disordered" evidence="1">
    <location>
        <begin position="420"/>
        <end position="465"/>
    </location>
</feature>
<feature type="compositionally biased region" description="Polar residues" evidence="1">
    <location>
        <begin position="241"/>
        <end position="270"/>
    </location>
</feature>
<name>A0A9P6CWL7_9AGAR</name>
<dbReference type="OrthoDB" id="2678679at2759"/>
<accession>A0A9P6CWL7</accession>